<reference evidence="1 2" key="1">
    <citation type="submission" date="2016-10" db="EMBL/GenBank/DDBJ databases">
        <authorList>
            <person name="Varghese N."/>
            <person name="Submissions S."/>
        </authorList>
    </citation>
    <scope>NUCLEOTIDE SEQUENCE [LARGE SCALE GENOMIC DNA]</scope>
    <source>
        <strain evidence="1 2">DSM 1361</strain>
    </source>
</reference>
<dbReference type="AlphaFoldDB" id="A0A662ZGW0"/>
<dbReference type="Proteomes" id="UP000243745">
    <property type="component" value="Unassembled WGS sequence"/>
</dbReference>
<evidence type="ECO:0000313" key="2">
    <source>
        <dbReference type="Proteomes" id="UP000243745"/>
    </source>
</evidence>
<gene>
    <name evidence="1" type="ORF">SAMN02910344_00563</name>
</gene>
<sequence>MLKFIGIVAELFHELIADSSYHVDKICFIKIIFEENTSKAKLVPDL</sequence>
<name>A0A662ZGW0_9GAMM</name>
<evidence type="ECO:0000313" key="1">
    <source>
        <dbReference type="EMBL" id="SFP15000.1"/>
    </source>
</evidence>
<dbReference type="RefSeq" id="WP_177178478.1">
    <property type="nucleotide sequence ID" value="NZ_FOXF01000006.1"/>
</dbReference>
<organism evidence="1 2">
    <name type="scientific">Ruminobacter amylophilus</name>
    <dbReference type="NCBI Taxonomy" id="867"/>
    <lineage>
        <taxon>Bacteria</taxon>
        <taxon>Pseudomonadati</taxon>
        <taxon>Pseudomonadota</taxon>
        <taxon>Gammaproteobacteria</taxon>
        <taxon>Aeromonadales</taxon>
        <taxon>Succinivibrionaceae</taxon>
        <taxon>Ruminobacter</taxon>
    </lineage>
</organism>
<keyword evidence="2" id="KW-1185">Reference proteome</keyword>
<dbReference type="EMBL" id="FOXF01000006">
    <property type="protein sequence ID" value="SFP15000.1"/>
    <property type="molecule type" value="Genomic_DNA"/>
</dbReference>
<protein>
    <submittedName>
        <fullName evidence="1">Uncharacterized protein</fullName>
    </submittedName>
</protein>
<accession>A0A662ZGW0</accession>
<proteinExistence type="predicted"/>